<evidence type="ECO:0000259" key="1">
    <source>
        <dbReference type="Pfam" id="PF12705"/>
    </source>
</evidence>
<dbReference type="Gene3D" id="3.90.320.10">
    <property type="match status" value="1"/>
</dbReference>
<reference evidence="2" key="1">
    <citation type="submission" date="2020-04" db="EMBL/GenBank/DDBJ databases">
        <authorList>
            <person name="Chiriac C."/>
            <person name="Salcher M."/>
            <person name="Ghai R."/>
            <person name="Kavagutti S V."/>
        </authorList>
    </citation>
    <scope>NUCLEOTIDE SEQUENCE</scope>
</reference>
<accession>A0A6J5MZM0</accession>
<dbReference type="EMBL" id="LR796541">
    <property type="protein sequence ID" value="CAB4150423.1"/>
    <property type="molecule type" value="Genomic_DNA"/>
</dbReference>
<feature type="domain" description="PD-(D/E)XK endonuclease-like" evidence="1">
    <location>
        <begin position="25"/>
        <end position="258"/>
    </location>
</feature>
<dbReference type="InterPro" id="IPR011604">
    <property type="entry name" value="PDDEXK-like_dom_sf"/>
</dbReference>
<proteinExistence type="predicted"/>
<evidence type="ECO:0000313" key="2">
    <source>
        <dbReference type="EMBL" id="CAB4150423.1"/>
    </source>
</evidence>
<gene>
    <name evidence="2" type="ORF">UFOVP570_36</name>
</gene>
<sequence length="265" mass="30058">MSRCFDPSHRSYSGDKLWDECQWKANAATLTGKRPQMGEAAMVGKAVDAAVCKLIAGQPAETEREVESAVHEEDPSAERVWALDAMKEKANALVQCWQEEVQPTMPEVFGTQVELHWEFEGVTYHAHPDIILSDGSVIDLKTSERRLEERRADKDFQLTYYAWGLYEVYGSLPPMVGLDGLIYANPPKDVLEWNPKAKKPWYDKQRSRRLTLAVESFRIEAAKREKSRSVAKELDMHLTQGFNAQFACNGCAFKGDCPAWRGIQE</sequence>
<organism evidence="2">
    <name type="scientific">uncultured Caudovirales phage</name>
    <dbReference type="NCBI Taxonomy" id="2100421"/>
    <lineage>
        <taxon>Viruses</taxon>
        <taxon>Duplodnaviria</taxon>
        <taxon>Heunggongvirae</taxon>
        <taxon>Uroviricota</taxon>
        <taxon>Caudoviricetes</taxon>
        <taxon>Peduoviridae</taxon>
        <taxon>Maltschvirus</taxon>
        <taxon>Maltschvirus maltsch</taxon>
    </lineage>
</organism>
<dbReference type="Pfam" id="PF12705">
    <property type="entry name" value="PDDEXK_1"/>
    <property type="match status" value="1"/>
</dbReference>
<name>A0A6J5MZM0_9CAUD</name>
<protein>
    <submittedName>
        <fullName evidence="2">PD-(D/E)XK nuclease superfamily</fullName>
    </submittedName>
</protein>
<dbReference type="InterPro" id="IPR038726">
    <property type="entry name" value="PDDEXK_AddAB-type"/>
</dbReference>